<evidence type="ECO:0000313" key="2">
    <source>
        <dbReference type="EMBL" id="OAX32521.1"/>
    </source>
</evidence>
<proteinExistence type="predicted"/>
<dbReference type="InParanoid" id="A0A1B7MIU0"/>
<sequence length="150" mass="16576">MACIQDQHTYTLTNCRGGTVLDLSGADNRSIIGFYANGGSNQSWIFLRDHSGGNNWYIKSARSGQFLGMEGHIDNIRNGTRVIAVSSPFRWNIEDSGIAGVRGIRILAHGTDFSVELSDHGNWAEGRKVELCGRWTGPNQIWAVKQHNCL</sequence>
<reference evidence="2 3" key="1">
    <citation type="submission" date="2016-06" db="EMBL/GenBank/DDBJ databases">
        <title>Comparative genomics of the ectomycorrhizal sister species Rhizopogon vinicolor and Rhizopogon vesiculosus (Basidiomycota: Boletales) reveals a divergence of the mating type B locus.</title>
        <authorList>
            <consortium name="DOE Joint Genome Institute"/>
            <person name="Mujic A.B."/>
            <person name="Kuo A."/>
            <person name="Tritt A."/>
            <person name="Lipzen A."/>
            <person name="Chen C."/>
            <person name="Johnson J."/>
            <person name="Sharma A."/>
            <person name="Barry K."/>
            <person name="Grigoriev I.V."/>
            <person name="Spatafora J.W."/>
        </authorList>
    </citation>
    <scope>NUCLEOTIDE SEQUENCE [LARGE SCALE GENOMIC DNA]</scope>
    <source>
        <strain evidence="2 3">AM-OR11-026</strain>
    </source>
</reference>
<dbReference type="SUPFAM" id="SSF50370">
    <property type="entry name" value="Ricin B-like lectins"/>
    <property type="match status" value="1"/>
</dbReference>
<dbReference type="EMBL" id="KV448984">
    <property type="protein sequence ID" value="OAX32521.1"/>
    <property type="molecule type" value="Genomic_DNA"/>
</dbReference>
<organism evidence="2 3">
    <name type="scientific">Rhizopogon vinicolor AM-OR11-026</name>
    <dbReference type="NCBI Taxonomy" id="1314800"/>
    <lineage>
        <taxon>Eukaryota</taxon>
        <taxon>Fungi</taxon>
        <taxon>Dikarya</taxon>
        <taxon>Basidiomycota</taxon>
        <taxon>Agaricomycotina</taxon>
        <taxon>Agaricomycetes</taxon>
        <taxon>Agaricomycetidae</taxon>
        <taxon>Boletales</taxon>
        <taxon>Suillineae</taxon>
        <taxon>Rhizopogonaceae</taxon>
        <taxon>Rhizopogon</taxon>
    </lineage>
</organism>
<dbReference type="AlphaFoldDB" id="A0A1B7MIU0"/>
<evidence type="ECO:0000259" key="1">
    <source>
        <dbReference type="Pfam" id="PF14200"/>
    </source>
</evidence>
<dbReference type="Pfam" id="PF14200">
    <property type="entry name" value="RicinB_lectin_2"/>
    <property type="match status" value="1"/>
</dbReference>
<dbReference type="Proteomes" id="UP000092154">
    <property type="component" value="Unassembled WGS sequence"/>
</dbReference>
<dbReference type="CDD" id="cd23422">
    <property type="entry name" value="beta-trefoil_Ricin_MPL_CNL"/>
    <property type="match status" value="1"/>
</dbReference>
<gene>
    <name evidence="2" type="ORF">K503DRAFT_776586</name>
</gene>
<dbReference type="InterPro" id="IPR035992">
    <property type="entry name" value="Ricin_B-like_lectins"/>
</dbReference>
<dbReference type="OrthoDB" id="2131701at2759"/>
<dbReference type="InterPro" id="IPR000772">
    <property type="entry name" value="Ricin_B_lectin"/>
</dbReference>
<keyword evidence="3" id="KW-1185">Reference proteome</keyword>
<evidence type="ECO:0000313" key="3">
    <source>
        <dbReference type="Proteomes" id="UP000092154"/>
    </source>
</evidence>
<accession>A0A1B7MIU0</accession>
<feature type="domain" description="Ricin B lectin" evidence="1">
    <location>
        <begin position="7"/>
        <end position="83"/>
    </location>
</feature>
<protein>
    <submittedName>
        <fullName evidence="2">Carbohydrate-binding module family 13 protein</fullName>
    </submittedName>
</protein>
<name>A0A1B7MIU0_9AGAM</name>
<dbReference type="Gene3D" id="2.80.10.50">
    <property type="match status" value="1"/>
</dbReference>